<organism evidence="3 5">
    <name type="scientific">Burkholderia aenigmatica</name>
    <dbReference type="NCBI Taxonomy" id="2015348"/>
    <lineage>
        <taxon>Bacteria</taxon>
        <taxon>Pseudomonadati</taxon>
        <taxon>Pseudomonadota</taxon>
        <taxon>Betaproteobacteria</taxon>
        <taxon>Burkholderiales</taxon>
        <taxon>Burkholderiaceae</taxon>
        <taxon>Burkholderia</taxon>
        <taxon>Burkholderia cepacia complex</taxon>
    </lineage>
</organism>
<feature type="region of interest" description="Disordered" evidence="1">
    <location>
        <begin position="25"/>
        <end position="62"/>
    </location>
</feature>
<name>A0A228HH99_9BURK</name>
<evidence type="ECO:0000313" key="6">
    <source>
        <dbReference type="Proteomes" id="UP000494261"/>
    </source>
</evidence>
<keyword evidence="4" id="KW-0449">Lipoprotein</keyword>
<dbReference type="Pfam" id="PF11925">
    <property type="entry name" value="DUF3443"/>
    <property type="match status" value="1"/>
</dbReference>
<dbReference type="PROSITE" id="PS51257">
    <property type="entry name" value="PROKAR_LIPOPROTEIN"/>
    <property type="match status" value="1"/>
</dbReference>
<evidence type="ECO:0000313" key="3">
    <source>
        <dbReference type="EMBL" id="OXI29554.1"/>
    </source>
</evidence>
<feature type="signal peptide" evidence="2">
    <location>
        <begin position="1"/>
        <end position="21"/>
    </location>
</feature>
<proteinExistence type="predicted"/>
<evidence type="ECO:0000256" key="1">
    <source>
        <dbReference type="SAM" id="MobiDB-lite"/>
    </source>
</evidence>
<evidence type="ECO:0000256" key="2">
    <source>
        <dbReference type="SAM" id="SignalP"/>
    </source>
</evidence>
<evidence type="ECO:0000313" key="5">
    <source>
        <dbReference type="Proteomes" id="UP000214600"/>
    </source>
</evidence>
<sequence length="419" mass="42084">MRKIVMITAASCLFALMTACGGGGGGSSSPAPSTQSPPSNTSTSPTAGTPSTGAPPTPVANQMSVTVGPNAWNAQNVLYTSVTICVPGTSNCQTINNVLVDTGSFGLRLFNSQITLPLQKVSATVGGTLTECTTFGSGTAWGTVAQADIKLAGEVASKAPIQLIADPAVSGSATNNCIPTGVTDLNSPSALGANGVLGVGLNAADCGASCVATTSPGWYFGCPANATTCPGTTVPLANQVTNPVSMFAHDNNGVVLTLPSVPSTGVSSVSGTLTFGIDTQANNALGSAKVYTLNNNYDLTTSFNGNTFPESFLDSGSNGLFFNDSITTCSGSTFYCPASTMSLSAVMQGLNGNNVSLNFDVGNANTMVGNGAYAMNDFAAQGGSANLFDWGLPFFYGRSIYTAIAGTTNSGGTGPFFAF</sequence>
<dbReference type="Proteomes" id="UP000214600">
    <property type="component" value="Unassembled WGS sequence"/>
</dbReference>
<gene>
    <name evidence="4" type="ORF">BLA13014_05498</name>
    <name evidence="3" type="ORF">CFB84_43875</name>
</gene>
<dbReference type="EMBL" id="NKFA01000059">
    <property type="protein sequence ID" value="OXI29554.1"/>
    <property type="molecule type" value="Genomic_DNA"/>
</dbReference>
<dbReference type="InterPro" id="IPR021847">
    <property type="entry name" value="DUF3443"/>
</dbReference>
<dbReference type="EMBL" id="CABVQC010000045">
    <property type="protein sequence ID" value="VWC16783.1"/>
    <property type="molecule type" value="Genomic_DNA"/>
</dbReference>
<accession>A0A6P2Q1V1</accession>
<reference evidence="3" key="2">
    <citation type="submission" date="2017-06" db="EMBL/GenBank/DDBJ databases">
        <authorList>
            <person name="Kim H.J."/>
            <person name="Triplett B.A."/>
        </authorList>
    </citation>
    <scope>NUCLEOTIDE SEQUENCE [LARGE SCALE GENOMIC DNA]</scope>
    <source>
        <strain evidence="3">AU17325</strain>
    </source>
</reference>
<evidence type="ECO:0000313" key="4">
    <source>
        <dbReference type="EMBL" id="VWC16783.1"/>
    </source>
</evidence>
<reference evidence="5" key="1">
    <citation type="submission" date="2017-06" db="EMBL/GenBank/DDBJ databases">
        <authorList>
            <person name="LiPuma J."/>
            <person name="Spilker T."/>
        </authorList>
    </citation>
    <scope>NUCLEOTIDE SEQUENCE [LARGE SCALE GENOMIC DNA]</scope>
    <source>
        <strain evidence="5">AU17325</strain>
    </source>
</reference>
<keyword evidence="2" id="KW-0732">Signal</keyword>
<reference evidence="3 5" key="3">
    <citation type="submission" date="2017-08" db="EMBL/GenBank/DDBJ databases">
        <title>WGS of novel Burkholderia cepaca complex species.</title>
        <authorList>
            <person name="Lipuma J."/>
            <person name="Spilker T."/>
        </authorList>
    </citation>
    <scope>NUCLEOTIDE SEQUENCE [LARGE SCALE GENOMIC DNA]</scope>
    <source>
        <strain evidence="3 5">AU17325</strain>
    </source>
</reference>
<dbReference type="AlphaFoldDB" id="A0A228HH99"/>
<reference evidence="4 6" key="4">
    <citation type="submission" date="2019-09" db="EMBL/GenBank/DDBJ databases">
        <authorList>
            <person name="Depoorter E."/>
        </authorList>
    </citation>
    <scope>NUCLEOTIDE SEQUENCE [LARGE SCALE GENOMIC DNA]</scope>
    <source>
        <strain evidence="4">LMG 13014</strain>
    </source>
</reference>
<protein>
    <submittedName>
        <fullName evidence="4">Lipoprotein</fullName>
    </submittedName>
</protein>
<accession>A0A228HH99</accession>
<feature type="chain" id="PRO_5036313646" evidence="2">
    <location>
        <begin position="22"/>
        <end position="419"/>
    </location>
</feature>
<feature type="compositionally biased region" description="Low complexity" evidence="1">
    <location>
        <begin position="28"/>
        <end position="52"/>
    </location>
</feature>
<dbReference type="Proteomes" id="UP000494261">
    <property type="component" value="Unassembled WGS sequence"/>
</dbReference>
<dbReference type="OrthoDB" id="5289858at2"/>